<dbReference type="GO" id="GO:0034353">
    <property type="term" value="F:mRNA 5'-diphosphatase activity"/>
    <property type="evidence" value="ECO:0007669"/>
    <property type="project" value="UniProtKB-ARBA"/>
</dbReference>
<dbReference type="Gene3D" id="3.90.79.10">
    <property type="entry name" value="Nucleoside Triphosphate Pyrophosphohydrolase"/>
    <property type="match status" value="1"/>
</dbReference>
<comment type="cofactor">
    <cofactor evidence="2">
        <name>Mg(2+)</name>
        <dbReference type="ChEBI" id="CHEBI:18420"/>
    </cofactor>
</comment>
<dbReference type="EMBL" id="FNGI01000015">
    <property type="protein sequence ID" value="SDM23730.1"/>
    <property type="molecule type" value="Genomic_DNA"/>
</dbReference>
<dbReference type="PRINTS" id="PR00502">
    <property type="entry name" value="NUDIXFAMILY"/>
</dbReference>
<feature type="domain" description="Nudix hydrolase" evidence="5">
    <location>
        <begin position="47"/>
        <end position="190"/>
    </location>
</feature>
<evidence type="ECO:0000256" key="2">
    <source>
        <dbReference type="ARBA" id="ARBA00001946"/>
    </source>
</evidence>
<dbReference type="AlphaFoldDB" id="A0A1G9RKY9"/>
<sequence length="204" mass="23730">MNTRLRFARGAGTAACRIAVLMRFPALWKNGPNIRLIKVKPVIDADGFRPNVGIIIANHEGQLLWARRVGQNAWQFPQGGIKSDETPQQALYRELEEEIGLTPEDVDVLACTRGWLRYRLPRRMIRTQSRPVCIGQKQKWFLLRIRCQDSRVCMDTTPKPEFDGWRWVSYWYPLGQVVPFKREVYRRALRELAPRVQRLAQGDG</sequence>
<organism evidence="6 7">
    <name type="scientific">Modicisalibacter muralis</name>
    <dbReference type="NCBI Taxonomy" id="119000"/>
    <lineage>
        <taxon>Bacteria</taxon>
        <taxon>Pseudomonadati</taxon>
        <taxon>Pseudomonadota</taxon>
        <taxon>Gammaproteobacteria</taxon>
        <taxon>Oceanospirillales</taxon>
        <taxon>Halomonadaceae</taxon>
        <taxon>Modicisalibacter</taxon>
    </lineage>
</organism>
<dbReference type="PANTHER" id="PTHR23114:SF17">
    <property type="entry name" value="M7GPPPN-MRNA HYDROLASE"/>
    <property type="match status" value="1"/>
</dbReference>
<dbReference type="STRING" id="119000.SAMN05661010_03726"/>
<dbReference type="EC" id="3.6.1.-" evidence="4"/>
<comment type="cofactor">
    <cofactor evidence="4">
        <name>a divalent metal cation</name>
        <dbReference type="ChEBI" id="CHEBI:60240"/>
    </cofactor>
</comment>
<dbReference type="NCBIfam" id="NF001937">
    <property type="entry name" value="PRK00714.1-4"/>
    <property type="match status" value="1"/>
</dbReference>
<evidence type="ECO:0000256" key="4">
    <source>
        <dbReference type="HAMAP-Rule" id="MF_00298"/>
    </source>
</evidence>
<reference evidence="6 7" key="1">
    <citation type="submission" date="2016-10" db="EMBL/GenBank/DDBJ databases">
        <authorList>
            <person name="de Groot N.N."/>
        </authorList>
    </citation>
    <scope>NUCLEOTIDE SEQUENCE [LARGE SCALE GENOMIC DNA]</scope>
    <source>
        <strain evidence="6 7">DSM 14789</strain>
    </source>
</reference>
<dbReference type="HAMAP" id="MF_00298">
    <property type="entry name" value="Nudix_RppH"/>
    <property type="match status" value="1"/>
</dbReference>
<name>A0A1G9RKY9_9GAMM</name>
<dbReference type="SUPFAM" id="SSF55811">
    <property type="entry name" value="Nudix"/>
    <property type="match status" value="1"/>
</dbReference>
<dbReference type="GO" id="GO:0005737">
    <property type="term" value="C:cytoplasm"/>
    <property type="evidence" value="ECO:0007669"/>
    <property type="project" value="TreeGrafter"/>
</dbReference>
<evidence type="ECO:0000313" key="7">
    <source>
        <dbReference type="Proteomes" id="UP000198654"/>
    </source>
</evidence>
<dbReference type="FunFam" id="3.90.79.10:FF:000001">
    <property type="entry name" value="RNA pyrophosphohydrolase"/>
    <property type="match status" value="1"/>
</dbReference>
<evidence type="ECO:0000256" key="1">
    <source>
        <dbReference type="ARBA" id="ARBA00001936"/>
    </source>
</evidence>
<comment type="similarity">
    <text evidence="4">Belongs to the Nudix hydrolase family. RppH subfamily.</text>
</comment>
<evidence type="ECO:0000259" key="5">
    <source>
        <dbReference type="PROSITE" id="PS51462"/>
    </source>
</evidence>
<evidence type="ECO:0000313" key="6">
    <source>
        <dbReference type="EMBL" id="SDM23730.1"/>
    </source>
</evidence>
<dbReference type="InterPro" id="IPR022927">
    <property type="entry name" value="RppH"/>
</dbReference>
<dbReference type="GO" id="GO:0006402">
    <property type="term" value="P:mRNA catabolic process"/>
    <property type="evidence" value="ECO:0007669"/>
    <property type="project" value="TreeGrafter"/>
</dbReference>
<evidence type="ECO:0000256" key="3">
    <source>
        <dbReference type="ARBA" id="ARBA00022801"/>
    </source>
</evidence>
<dbReference type="PANTHER" id="PTHR23114">
    <property type="entry name" value="M7GPPPN-MRNA HYDROLASE"/>
    <property type="match status" value="1"/>
</dbReference>
<dbReference type="PROSITE" id="PS51462">
    <property type="entry name" value="NUDIX"/>
    <property type="match status" value="1"/>
</dbReference>
<comment type="cofactor">
    <cofactor evidence="1">
        <name>Mn(2+)</name>
        <dbReference type="ChEBI" id="CHEBI:29035"/>
    </cofactor>
</comment>
<dbReference type="InterPro" id="IPR020476">
    <property type="entry name" value="Nudix_hydrolase"/>
</dbReference>
<keyword evidence="7" id="KW-1185">Reference proteome</keyword>
<protein>
    <recommendedName>
        <fullName evidence="4">RNA pyrophosphohydrolase</fullName>
        <ecNumber evidence="4">3.6.1.-</ecNumber>
    </recommendedName>
    <alternativeName>
        <fullName evidence="4">(Di)nucleoside polyphosphate hydrolase</fullName>
    </alternativeName>
</protein>
<dbReference type="PROSITE" id="PS00893">
    <property type="entry name" value="NUDIX_BOX"/>
    <property type="match status" value="1"/>
</dbReference>
<dbReference type="CDD" id="cd03671">
    <property type="entry name" value="NUDIX_Ap4A_hydrolase_plant_like"/>
    <property type="match status" value="1"/>
</dbReference>
<dbReference type="Proteomes" id="UP000198654">
    <property type="component" value="Unassembled WGS sequence"/>
</dbReference>
<dbReference type="InterPro" id="IPR020084">
    <property type="entry name" value="NUDIX_hydrolase_CS"/>
</dbReference>
<dbReference type="Pfam" id="PF00293">
    <property type="entry name" value="NUDIX"/>
    <property type="match status" value="1"/>
</dbReference>
<feature type="short sequence motif" description="Nudix box" evidence="4">
    <location>
        <begin position="79"/>
        <end position="100"/>
    </location>
</feature>
<accession>A0A1G9RKY9</accession>
<dbReference type="InterPro" id="IPR000086">
    <property type="entry name" value="NUDIX_hydrolase_dom"/>
</dbReference>
<gene>
    <name evidence="4" type="primary">rppH</name>
    <name evidence="4" type="synonym">nudH</name>
    <name evidence="6" type="ORF">SAMN05661010_03726</name>
</gene>
<dbReference type="InterPro" id="IPR015797">
    <property type="entry name" value="NUDIX_hydrolase-like_dom_sf"/>
</dbReference>
<keyword evidence="3 4" id="KW-0378">Hydrolase</keyword>
<dbReference type="NCBIfam" id="NF001938">
    <property type="entry name" value="PRK00714.1-5"/>
    <property type="match status" value="1"/>
</dbReference>
<dbReference type="NCBIfam" id="NF001934">
    <property type="entry name" value="PRK00714.1-1"/>
    <property type="match status" value="1"/>
</dbReference>
<comment type="function">
    <text evidence="4">Accelerates the degradation of transcripts by removing pyrophosphate from the 5'-end of triphosphorylated RNA, leading to a more labile monophosphorylated state that can stimulate subsequent ribonuclease cleavage.</text>
</comment>
<proteinExistence type="inferred from homology"/>